<dbReference type="EMBL" id="MHSH01000048">
    <property type="protein sequence ID" value="OHA40631.1"/>
    <property type="molecule type" value="Genomic_DNA"/>
</dbReference>
<evidence type="ECO:0000256" key="6">
    <source>
        <dbReference type="ARBA" id="ARBA00022723"/>
    </source>
</evidence>
<keyword evidence="8 13" id="KW-1133">Transmembrane helix</keyword>
<keyword evidence="5" id="KW-0001">2Fe-2S</keyword>
<comment type="caution">
    <text evidence="15">The sequence shown here is derived from an EMBL/GenBank/DDBJ whole genome shotgun (WGS) entry which is preliminary data.</text>
</comment>
<dbReference type="SUPFAM" id="SSF52343">
    <property type="entry name" value="Ferredoxin reductase-like, C-terminal NADP-linked domain"/>
    <property type="match status" value="1"/>
</dbReference>
<dbReference type="PRINTS" id="PR00406">
    <property type="entry name" value="CYTB5RDTASE"/>
</dbReference>
<dbReference type="PROSITE" id="PS51384">
    <property type="entry name" value="FAD_FR"/>
    <property type="match status" value="1"/>
</dbReference>
<evidence type="ECO:0000313" key="16">
    <source>
        <dbReference type="Proteomes" id="UP000176429"/>
    </source>
</evidence>
<dbReference type="PANTHER" id="PTHR47354">
    <property type="entry name" value="NADH OXIDOREDUCTASE HCR"/>
    <property type="match status" value="1"/>
</dbReference>
<dbReference type="InterPro" id="IPR017927">
    <property type="entry name" value="FAD-bd_FR_type"/>
</dbReference>
<dbReference type="Pfam" id="PF01794">
    <property type="entry name" value="Ferric_reduct"/>
    <property type="match status" value="1"/>
</dbReference>
<keyword evidence="12 13" id="KW-0472">Membrane</keyword>
<evidence type="ECO:0000256" key="7">
    <source>
        <dbReference type="ARBA" id="ARBA00022827"/>
    </source>
</evidence>
<feature type="transmembrane region" description="Helical" evidence="13">
    <location>
        <begin position="154"/>
        <end position="174"/>
    </location>
</feature>
<evidence type="ECO:0000256" key="11">
    <source>
        <dbReference type="ARBA" id="ARBA00023014"/>
    </source>
</evidence>
<feature type="transmembrane region" description="Helical" evidence="13">
    <location>
        <begin position="39"/>
        <end position="61"/>
    </location>
</feature>
<accession>A0A1G2NZ58</accession>
<dbReference type="Pfam" id="PF00175">
    <property type="entry name" value="NAD_binding_1"/>
    <property type="match status" value="1"/>
</dbReference>
<evidence type="ECO:0000256" key="8">
    <source>
        <dbReference type="ARBA" id="ARBA00022989"/>
    </source>
</evidence>
<evidence type="ECO:0000256" key="13">
    <source>
        <dbReference type="SAM" id="Phobius"/>
    </source>
</evidence>
<evidence type="ECO:0000256" key="4">
    <source>
        <dbReference type="ARBA" id="ARBA00022692"/>
    </source>
</evidence>
<evidence type="ECO:0000256" key="5">
    <source>
        <dbReference type="ARBA" id="ARBA00022714"/>
    </source>
</evidence>
<keyword evidence="10" id="KW-0408">Iron</keyword>
<evidence type="ECO:0000259" key="14">
    <source>
        <dbReference type="PROSITE" id="PS51384"/>
    </source>
</evidence>
<dbReference type="InterPro" id="IPR001433">
    <property type="entry name" value="OxRdtase_FAD/NAD-bd"/>
</dbReference>
<dbReference type="AlphaFoldDB" id="A0A1G2NZ58"/>
<dbReference type="InterPro" id="IPR013112">
    <property type="entry name" value="FAD-bd_8"/>
</dbReference>
<keyword evidence="11" id="KW-0411">Iron-sulfur</keyword>
<name>A0A1G2NZ58_9BACT</name>
<dbReference type="GO" id="GO:0016020">
    <property type="term" value="C:membrane"/>
    <property type="evidence" value="ECO:0007669"/>
    <property type="project" value="UniProtKB-SubCell"/>
</dbReference>
<dbReference type="SUPFAM" id="SSF63380">
    <property type="entry name" value="Riboflavin synthase domain-like"/>
    <property type="match status" value="1"/>
</dbReference>
<comment type="cofactor">
    <cofactor evidence="1">
        <name>FAD</name>
        <dbReference type="ChEBI" id="CHEBI:57692"/>
    </cofactor>
</comment>
<dbReference type="Proteomes" id="UP000176429">
    <property type="component" value="Unassembled WGS sequence"/>
</dbReference>
<reference evidence="15 16" key="1">
    <citation type="journal article" date="2016" name="Nat. Commun.">
        <title>Thousands of microbial genomes shed light on interconnected biogeochemical processes in an aquifer system.</title>
        <authorList>
            <person name="Anantharaman K."/>
            <person name="Brown C.T."/>
            <person name="Hug L.A."/>
            <person name="Sharon I."/>
            <person name="Castelle C.J."/>
            <person name="Probst A.J."/>
            <person name="Thomas B.C."/>
            <person name="Singh A."/>
            <person name="Wilkins M.J."/>
            <person name="Karaoz U."/>
            <person name="Brodie E.L."/>
            <person name="Williams K.H."/>
            <person name="Hubbard S.S."/>
            <person name="Banfield J.F."/>
        </authorList>
    </citation>
    <scope>NUCLEOTIDE SEQUENCE [LARGE SCALE GENOMIC DNA]</scope>
</reference>
<dbReference type="Pfam" id="PF08022">
    <property type="entry name" value="FAD_binding_8"/>
    <property type="match status" value="1"/>
</dbReference>
<dbReference type="InterPro" id="IPR013130">
    <property type="entry name" value="Fe3_Rdtase_TM_dom"/>
</dbReference>
<dbReference type="GO" id="GO:0046872">
    <property type="term" value="F:metal ion binding"/>
    <property type="evidence" value="ECO:0007669"/>
    <property type="project" value="UniProtKB-KW"/>
</dbReference>
<evidence type="ECO:0000256" key="2">
    <source>
        <dbReference type="ARBA" id="ARBA00004141"/>
    </source>
</evidence>
<feature type="transmembrane region" description="Helical" evidence="13">
    <location>
        <begin position="12"/>
        <end position="33"/>
    </location>
</feature>
<protein>
    <recommendedName>
        <fullName evidence="14">FAD-binding FR-type domain-containing protein</fullName>
    </recommendedName>
</protein>
<gene>
    <name evidence="15" type="ORF">A3H68_02985</name>
</gene>
<dbReference type="GO" id="GO:0050660">
    <property type="term" value="F:flavin adenine dinucleotide binding"/>
    <property type="evidence" value="ECO:0007669"/>
    <property type="project" value="TreeGrafter"/>
</dbReference>
<comment type="subcellular location">
    <subcellularLocation>
        <location evidence="2">Membrane</location>
        <topology evidence="2">Multi-pass membrane protein</topology>
    </subcellularLocation>
</comment>
<dbReference type="SFLD" id="SFLDG01168">
    <property type="entry name" value="Ferric_reductase_subgroup_(FRE"/>
    <property type="match status" value="1"/>
</dbReference>
<feature type="transmembrane region" description="Helical" evidence="13">
    <location>
        <begin position="87"/>
        <end position="113"/>
    </location>
</feature>
<feature type="transmembrane region" description="Helical" evidence="13">
    <location>
        <begin position="186"/>
        <end position="207"/>
    </location>
</feature>
<evidence type="ECO:0000313" key="15">
    <source>
        <dbReference type="EMBL" id="OHA40631.1"/>
    </source>
</evidence>
<dbReference type="PANTHER" id="PTHR47354:SF8">
    <property type="entry name" value="1,2-PHENYLACETYL-COA EPOXIDASE, SUBUNIT E"/>
    <property type="match status" value="1"/>
</dbReference>
<dbReference type="SFLD" id="SFLDS00052">
    <property type="entry name" value="Ferric_Reductase_Domain"/>
    <property type="match status" value="1"/>
</dbReference>
<dbReference type="InterPro" id="IPR001709">
    <property type="entry name" value="Flavoprot_Pyr_Nucl_cyt_Rdtase"/>
</dbReference>
<proteinExistence type="predicted"/>
<dbReference type="InterPro" id="IPR039261">
    <property type="entry name" value="FNR_nucleotide-bd"/>
</dbReference>
<evidence type="ECO:0000256" key="12">
    <source>
        <dbReference type="ARBA" id="ARBA00023136"/>
    </source>
</evidence>
<dbReference type="GO" id="GO:0051537">
    <property type="term" value="F:2 iron, 2 sulfur cluster binding"/>
    <property type="evidence" value="ECO:0007669"/>
    <property type="project" value="UniProtKB-KW"/>
</dbReference>
<feature type="transmembrane region" description="Helical" evidence="13">
    <location>
        <begin position="125"/>
        <end position="147"/>
    </location>
</feature>
<dbReference type="PRINTS" id="PR00371">
    <property type="entry name" value="FPNCR"/>
</dbReference>
<evidence type="ECO:0000256" key="10">
    <source>
        <dbReference type="ARBA" id="ARBA00023004"/>
    </source>
</evidence>
<dbReference type="InterPro" id="IPR050415">
    <property type="entry name" value="MRET"/>
</dbReference>
<keyword evidence="7" id="KW-0274">FAD</keyword>
<dbReference type="Gene3D" id="2.40.30.10">
    <property type="entry name" value="Translation factors"/>
    <property type="match status" value="1"/>
</dbReference>
<dbReference type="InterPro" id="IPR017938">
    <property type="entry name" value="Riboflavin_synthase-like_b-brl"/>
</dbReference>
<dbReference type="GO" id="GO:0016491">
    <property type="term" value="F:oxidoreductase activity"/>
    <property type="evidence" value="ECO:0007669"/>
    <property type="project" value="UniProtKB-KW"/>
</dbReference>
<evidence type="ECO:0000256" key="9">
    <source>
        <dbReference type="ARBA" id="ARBA00023002"/>
    </source>
</evidence>
<organism evidence="15 16">
    <name type="scientific">Candidatus Taylorbacteria bacterium RIFCSPLOWO2_02_FULL_46_40</name>
    <dbReference type="NCBI Taxonomy" id="1802329"/>
    <lineage>
        <taxon>Bacteria</taxon>
        <taxon>Candidatus Tayloriibacteriota</taxon>
    </lineage>
</organism>
<keyword evidence="4 13" id="KW-0812">Transmembrane</keyword>
<dbReference type="CDD" id="cd06198">
    <property type="entry name" value="FNR_like_3"/>
    <property type="match status" value="1"/>
</dbReference>
<feature type="domain" description="FAD-binding FR-type" evidence="14">
    <location>
        <begin position="213"/>
        <end position="313"/>
    </location>
</feature>
<evidence type="ECO:0000256" key="3">
    <source>
        <dbReference type="ARBA" id="ARBA00022630"/>
    </source>
</evidence>
<sequence>MKSGTRKVWKLFLALNAAVILFFWWKTSGLILFENKASTLIAFGRLFGLFAAYSILFQFFLMGRNPLLEKIFGLDKLSRVHHTNGKVAVALILFHPIFLVAGYSLASGIGAWAQFIEFITQYPHVIWAFVGLLLFTFVVASSLYISFRRLKYETWYLVHLAVYLAAFASFWHQIANGTDLLSSRFFYVYWIALYAIVFVSHLFFRFVRPVHVSLKHKFVIAEIRRENYNTVSIYIGGRDLSSFRIKPGQFMIFRFLKRGFWWQAHPFSLSKMPDGQTLRITVKELGDFTRKISKLEVGTKIYIDGPYGIFTDFFGLNRPILFIAGGIGITPIRSLMEEMLRQGKNVVLLYGNKTAQDIIFRKELEELSAKYGSRIIHVLSEDKNFEGEIGRIDQEKISKLVPDFREREVYLCGPTAMMDSVQKGLAMLGVSKSKIHFEKFSLR</sequence>
<keyword evidence="3" id="KW-0285">Flavoprotein</keyword>
<keyword evidence="6" id="KW-0479">Metal-binding</keyword>
<evidence type="ECO:0000256" key="1">
    <source>
        <dbReference type="ARBA" id="ARBA00001974"/>
    </source>
</evidence>
<keyword evidence="9" id="KW-0560">Oxidoreductase</keyword>
<dbReference type="Gene3D" id="3.40.50.80">
    <property type="entry name" value="Nucleotide-binding domain of ferredoxin-NADP reductase (FNR) module"/>
    <property type="match status" value="1"/>
</dbReference>